<dbReference type="PANTHER" id="PTHR32099">
    <property type="entry name" value="CYSTEINE-RICH REPEAT SECRETORY PROTEIN"/>
    <property type="match status" value="1"/>
</dbReference>
<dbReference type="AlphaFoldDB" id="A0A6A3AUT6"/>
<dbReference type="Pfam" id="PF01657">
    <property type="entry name" value="Stress-antifung"/>
    <property type="match status" value="2"/>
</dbReference>
<proteinExistence type="predicted"/>
<sequence>MTYLHKARSLLLCFITIFKLISSIACQSATYNNHSCLGPGNETATAGYKSNLTVLLDSVSSKASDKSFYNDSLNGIYSLFLCRGDVSSDVCRVCVYKATQTLTQAPYAENMFGTNEMFVGNGPGRRYGLVQRSRDLDVSSCSSCLGQLLNRTEECCIGRRWWRILSPSCFIRYEMYPFYDQTSSDSTGSPPVDEAMKNDLDKGKVTDFVDETVTC</sequence>
<feature type="chain" id="PRO_5025392876" description="Gnk2-homologous domain-containing protein" evidence="3">
    <location>
        <begin position="27"/>
        <end position="215"/>
    </location>
</feature>
<protein>
    <recommendedName>
        <fullName evidence="4">Gnk2-homologous domain-containing protein</fullName>
    </recommendedName>
</protein>
<dbReference type="InterPro" id="IPR002902">
    <property type="entry name" value="GNK2"/>
</dbReference>
<feature type="signal peptide" evidence="3">
    <location>
        <begin position="1"/>
        <end position="26"/>
    </location>
</feature>
<evidence type="ECO:0000256" key="1">
    <source>
        <dbReference type="ARBA" id="ARBA00022729"/>
    </source>
</evidence>
<evidence type="ECO:0000256" key="3">
    <source>
        <dbReference type="SAM" id="SignalP"/>
    </source>
</evidence>
<evidence type="ECO:0000256" key="2">
    <source>
        <dbReference type="ARBA" id="ARBA00022737"/>
    </source>
</evidence>
<dbReference type="Proteomes" id="UP000436088">
    <property type="component" value="Unassembled WGS sequence"/>
</dbReference>
<accession>A0A6A3AUT6</accession>
<feature type="domain" description="Gnk2-homologous" evidence="4">
    <location>
        <begin position="72"/>
        <end position="178"/>
    </location>
</feature>
<dbReference type="Gene3D" id="3.30.430.20">
    <property type="entry name" value="Gnk2 domain, C-X8-C-X2-C motif"/>
    <property type="match status" value="1"/>
</dbReference>
<keyword evidence="1 3" id="KW-0732">Signal</keyword>
<keyword evidence="6" id="KW-1185">Reference proteome</keyword>
<dbReference type="InterPro" id="IPR038408">
    <property type="entry name" value="GNK2_sf"/>
</dbReference>
<evidence type="ECO:0000259" key="4">
    <source>
        <dbReference type="PROSITE" id="PS51473"/>
    </source>
</evidence>
<gene>
    <name evidence="5" type="ORF">F3Y22_tig00110383pilonHSYRG00051</name>
</gene>
<evidence type="ECO:0000313" key="6">
    <source>
        <dbReference type="Proteomes" id="UP000436088"/>
    </source>
</evidence>
<dbReference type="CDD" id="cd23509">
    <property type="entry name" value="Gnk2-like"/>
    <property type="match status" value="1"/>
</dbReference>
<name>A0A6A3AUT6_HIBSY</name>
<keyword evidence="2" id="KW-0677">Repeat</keyword>
<dbReference type="PANTHER" id="PTHR32099:SF31">
    <property type="entry name" value="PROTEIN KINASE DOMAIN-CONTAINING PROTEIN"/>
    <property type="match status" value="1"/>
</dbReference>
<comment type="caution">
    <text evidence="5">The sequence shown here is derived from an EMBL/GenBank/DDBJ whole genome shotgun (WGS) entry which is preliminary data.</text>
</comment>
<dbReference type="EMBL" id="VEPZ02000963">
    <property type="protein sequence ID" value="KAE8707493.1"/>
    <property type="molecule type" value="Genomic_DNA"/>
</dbReference>
<reference evidence="5" key="1">
    <citation type="submission" date="2019-09" db="EMBL/GenBank/DDBJ databases">
        <title>Draft genome information of white flower Hibiscus syriacus.</title>
        <authorList>
            <person name="Kim Y.-M."/>
        </authorList>
    </citation>
    <scope>NUCLEOTIDE SEQUENCE [LARGE SCALE GENOMIC DNA]</scope>
    <source>
        <strain evidence="5">YM2019G1</strain>
    </source>
</reference>
<dbReference type="PROSITE" id="PS51473">
    <property type="entry name" value="GNK2"/>
    <property type="match status" value="1"/>
</dbReference>
<evidence type="ECO:0000313" key="5">
    <source>
        <dbReference type="EMBL" id="KAE8707493.1"/>
    </source>
</evidence>
<organism evidence="5 6">
    <name type="scientific">Hibiscus syriacus</name>
    <name type="common">Rose of Sharon</name>
    <dbReference type="NCBI Taxonomy" id="106335"/>
    <lineage>
        <taxon>Eukaryota</taxon>
        <taxon>Viridiplantae</taxon>
        <taxon>Streptophyta</taxon>
        <taxon>Embryophyta</taxon>
        <taxon>Tracheophyta</taxon>
        <taxon>Spermatophyta</taxon>
        <taxon>Magnoliopsida</taxon>
        <taxon>eudicotyledons</taxon>
        <taxon>Gunneridae</taxon>
        <taxon>Pentapetalae</taxon>
        <taxon>rosids</taxon>
        <taxon>malvids</taxon>
        <taxon>Malvales</taxon>
        <taxon>Malvaceae</taxon>
        <taxon>Malvoideae</taxon>
        <taxon>Hibiscus</taxon>
    </lineage>
</organism>